<dbReference type="Pfam" id="PF01547">
    <property type="entry name" value="SBP_bac_1"/>
    <property type="match status" value="1"/>
</dbReference>
<dbReference type="InterPro" id="IPR050490">
    <property type="entry name" value="Bact_solute-bd_prot1"/>
</dbReference>
<keyword evidence="3" id="KW-0732">Signal</keyword>
<name>A0A1R4ILP7_9MICO</name>
<protein>
    <submittedName>
        <fullName evidence="4">ABC transporter substrate-binding protein</fullName>
    </submittedName>
</protein>
<organism evidence="4 5">
    <name type="scientific">Microbacterium esteraromaticum</name>
    <dbReference type="NCBI Taxonomy" id="57043"/>
    <lineage>
        <taxon>Bacteria</taxon>
        <taxon>Bacillati</taxon>
        <taxon>Actinomycetota</taxon>
        <taxon>Actinomycetes</taxon>
        <taxon>Micrococcales</taxon>
        <taxon>Microbacteriaceae</taxon>
        <taxon>Microbacterium</taxon>
    </lineage>
</organism>
<dbReference type="Proteomes" id="UP000196320">
    <property type="component" value="Unassembled WGS sequence"/>
</dbReference>
<dbReference type="InterPro" id="IPR006059">
    <property type="entry name" value="SBP"/>
</dbReference>
<reference evidence="4 5" key="1">
    <citation type="submission" date="2017-02" db="EMBL/GenBank/DDBJ databases">
        <authorList>
            <person name="Peterson S.W."/>
        </authorList>
    </citation>
    <scope>NUCLEOTIDE SEQUENCE [LARGE SCALE GENOMIC DNA]</scope>
    <source>
        <strain evidence="4 5">B Mb 05.01</strain>
    </source>
</reference>
<evidence type="ECO:0000256" key="3">
    <source>
        <dbReference type="ARBA" id="ARBA00022729"/>
    </source>
</evidence>
<dbReference type="PANTHER" id="PTHR43649:SF34">
    <property type="entry name" value="ABC TRANSPORTER PERIPLASMIC-BINDING PROTEIN YCJN-RELATED"/>
    <property type="match status" value="1"/>
</dbReference>
<evidence type="ECO:0000256" key="2">
    <source>
        <dbReference type="ARBA" id="ARBA00022448"/>
    </source>
</evidence>
<dbReference type="RefSeq" id="WP_179206648.1">
    <property type="nucleotide sequence ID" value="NZ_FUKO01000011.1"/>
</dbReference>
<keyword evidence="2" id="KW-0813">Transport</keyword>
<evidence type="ECO:0000256" key="1">
    <source>
        <dbReference type="ARBA" id="ARBA00008520"/>
    </source>
</evidence>
<evidence type="ECO:0000313" key="5">
    <source>
        <dbReference type="Proteomes" id="UP000196320"/>
    </source>
</evidence>
<keyword evidence="5" id="KW-1185">Reference proteome</keyword>
<dbReference type="PANTHER" id="PTHR43649">
    <property type="entry name" value="ARABINOSE-BINDING PROTEIN-RELATED"/>
    <property type="match status" value="1"/>
</dbReference>
<gene>
    <name evidence="4" type="ORF">FM104_02830</name>
</gene>
<accession>A0A1R4ILP7</accession>
<dbReference type="EMBL" id="FUKO01000011">
    <property type="protein sequence ID" value="SJN20836.1"/>
    <property type="molecule type" value="Genomic_DNA"/>
</dbReference>
<dbReference type="Gene3D" id="3.40.190.10">
    <property type="entry name" value="Periplasmic binding protein-like II"/>
    <property type="match status" value="1"/>
</dbReference>
<evidence type="ECO:0000313" key="4">
    <source>
        <dbReference type="EMBL" id="SJN20836.1"/>
    </source>
</evidence>
<dbReference type="SUPFAM" id="SSF53850">
    <property type="entry name" value="Periplasmic binding protein-like II"/>
    <property type="match status" value="1"/>
</dbReference>
<dbReference type="AlphaFoldDB" id="A0A1R4ILP7"/>
<comment type="similarity">
    <text evidence="1">Belongs to the bacterial solute-binding protein 1 family.</text>
</comment>
<sequence>MDSGTYNVAAEKFAPDFEKQHDAKVTIEAFPFATLGQQNATDLITGTGAFDVMSTSAWDVEVYNHLDPLTKQIDGWKSRDQYIPELLKDGPSPYASGDQVGLTYASDAYGVFVNTKYLPADTEFADWDDLVAQATDLKSTLPEGVVPISFAFGAADQIPSIFQGAYDSFYVTSDGKWGLDQEPATKAMQTIVDIAALGTPNAASLSIDEANENFLAGNAAMLIVWPSFVRGALNDQDRSTLGDAWAQVPYPGPGTPALSTWSLSISKLSKDKDLAWSWIDEFLTPEHSKDWMFTYGIGSPFQSTYDDPELLKKHANDLPVQAQNLAKALPLPLTLKAFDPFMRPMGELVSGKGSPADAVAAINQGWSTLELPEALLSTAEANGFVQK</sequence>
<proteinExistence type="inferred from homology"/>